<accession>X1DVQ3</accession>
<gene>
    <name evidence="1" type="ORF">S01H4_59510</name>
</gene>
<evidence type="ECO:0000313" key="1">
    <source>
        <dbReference type="EMBL" id="GAH09004.1"/>
    </source>
</evidence>
<sequence>MFKKLAASLKNQLTPKKQTKNMITAFITNRVKFLSNFVSEIIFSSTVFIEKLKNLKIPGVTVFIITLFLYRY</sequence>
<comment type="caution">
    <text evidence="1">The sequence shown here is derived from an EMBL/GenBank/DDBJ whole genome shotgun (WGS) entry which is preliminary data.</text>
</comment>
<dbReference type="AlphaFoldDB" id="X1DVQ3"/>
<protein>
    <submittedName>
        <fullName evidence="1">Uncharacterized protein</fullName>
    </submittedName>
</protein>
<organism evidence="1">
    <name type="scientific">marine sediment metagenome</name>
    <dbReference type="NCBI Taxonomy" id="412755"/>
    <lineage>
        <taxon>unclassified sequences</taxon>
        <taxon>metagenomes</taxon>
        <taxon>ecological metagenomes</taxon>
    </lineage>
</organism>
<reference evidence="1" key="1">
    <citation type="journal article" date="2014" name="Front. Microbiol.">
        <title>High frequency of phylogenetically diverse reductive dehalogenase-homologous genes in deep subseafloor sedimentary metagenomes.</title>
        <authorList>
            <person name="Kawai M."/>
            <person name="Futagami T."/>
            <person name="Toyoda A."/>
            <person name="Takaki Y."/>
            <person name="Nishi S."/>
            <person name="Hori S."/>
            <person name="Arai W."/>
            <person name="Tsubouchi T."/>
            <person name="Morono Y."/>
            <person name="Uchiyama I."/>
            <person name="Ito T."/>
            <person name="Fujiyama A."/>
            <person name="Inagaki F."/>
            <person name="Takami H."/>
        </authorList>
    </citation>
    <scope>NUCLEOTIDE SEQUENCE</scope>
    <source>
        <strain evidence="1">Expedition CK06-06</strain>
    </source>
</reference>
<proteinExistence type="predicted"/>
<dbReference type="EMBL" id="BART01034912">
    <property type="protein sequence ID" value="GAH09004.1"/>
    <property type="molecule type" value="Genomic_DNA"/>
</dbReference>
<name>X1DVQ3_9ZZZZ</name>